<dbReference type="Proteomes" id="UP000237968">
    <property type="component" value="Unassembled WGS sequence"/>
</dbReference>
<gene>
    <name evidence="3" type="ORF">ENSA5_02420</name>
</gene>
<evidence type="ECO:0000313" key="3">
    <source>
        <dbReference type="EMBL" id="PRQ05465.1"/>
    </source>
</evidence>
<feature type="compositionally biased region" description="Basic residues" evidence="1">
    <location>
        <begin position="398"/>
        <end position="418"/>
    </location>
</feature>
<evidence type="ECO:0000256" key="1">
    <source>
        <dbReference type="SAM" id="MobiDB-lite"/>
    </source>
</evidence>
<feature type="transmembrane region" description="Helical" evidence="2">
    <location>
        <begin position="310"/>
        <end position="330"/>
    </location>
</feature>
<keyword evidence="2" id="KW-1133">Transmembrane helix</keyword>
<evidence type="ECO:0000256" key="2">
    <source>
        <dbReference type="SAM" id="Phobius"/>
    </source>
</evidence>
<dbReference type="PROSITE" id="PS51257">
    <property type="entry name" value="PROKAR_LIPOPROTEIN"/>
    <property type="match status" value="1"/>
</dbReference>
<dbReference type="NCBIfam" id="NF041620">
    <property type="entry name" value="MXAN_5187_fam"/>
    <property type="match status" value="1"/>
</dbReference>
<protein>
    <recommendedName>
        <fullName evidence="5">Double Cache domain-containing protein</fullName>
    </recommendedName>
</protein>
<dbReference type="EMBL" id="PVNK01000012">
    <property type="protein sequence ID" value="PRQ05465.1"/>
    <property type="molecule type" value="Genomic_DNA"/>
</dbReference>
<proteinExistence type="predicted"/>
<feature type="compositionally biased region" description="Pro residues" evidence="1">
    <location>
        <begin position="463"/>
        <end position="472"/>
    </location>
</feature>
<keyword evidence="4" id="KW-1185">Reference proteome</keyword>
<evidence type="ECO:0008006" key="5">
    <source>
        <dbReference type="Google" id="ProtNLM"/>
    </source>
</evidence>
<keyword evidence="2" id="KW-0812">Transmembrane</keyword>
<organism evidence="3 4">
    <name type="scientific">Enhygromyxa salina</name>
    <dbReference type="NCBI Taxonomy" id="215803"/>
    <lineage>
        <taxon>Bacteria</taxon>
        <taxon>Pseudomonadati</taxon>
        <taxon>Myxococcota</taxon>
        <taxon>Polyangia</taxon>
        <taxon>Nannocystales</taxon>
        <taxon>Nannocystaceae</taxon>
        <taxon>Enhygromyxa</taxon>
    </lineage>
</organism>
<dbReference type="InterPro" id="IPR048134">
    <property type="entry name" value="MXAN_5187-like"/>
</dbReference>
<feature type="region of interest" description="Disordered" evidence="1">
    <location>
        <begin position="391"/>
        <end position="442"/>
    </location>
</feature>
<keyword evidence="2" id="KW-0472">Membrane</keyword>
<reference evidence="3 4" key="1">
    <citation type="submission" date="2018-03" db="EMBL/GenBank/DDBJ databases">
        <title>Draft Genome Sequences of the Obligatory Marine Myxobacteria Enhygromyxa salina SWB005.</title>
        <authorList>
            <person name="Poehlein A."/>
            <person name="Moghaddam J.A."/>
            <person name="Harms H."/>
            <person name="Alanjari M."/>
            <person name="Koenig G.M."/>
            <person name="Daniel R."/>
            <person name="Schaeberle T.F."/>
        </authorList>
    </citation>
    <scope>NUCLEOTIDE SEQUENCE [LARGE SCALE GENOMIC DNA]</scope>
    <source>
        <strain evidence="3 4">SWB005</strain>
    </source>
</reference>
<sequence length="573" mass="60260">MLFTKIWTAVLAVLATACLAGMYLLSTGSSGGFTEADETAVRAVTEAGMAALASDINSSPVSLGPSLLSDTRLKEALDGPAVPEPVAAGEIPAATLQEVFVQVANEGLLNEYPRMSMAITDKGGNILARTGLAPEVFDELIKMPAVDTALASEEAALLSASLAGKLHAVKLSRSLTDATQRRLITIRAVELGGGSFFRRVVGTHNPGGLVRDGEVLGDAIGGAKPEELVAFAAQHTDNIPPEGASAVFLVGEGASARIGSAARVPGPAGKGKGGTLFVVLSKNTLASTQQDMATALQVALDSGGLGQLNWLLVGGLLVISLGLTFYLPFIEYNGPLRRLSNEFNGITEGRQHELYHDTYGGELGKVARSAATAMEALRVSWENELMDSDAELSDVAPRRTRSTRSLRAAPKRRSRAHKSAASEPEPKQLLESDDDSGLPEAIDLPSADTRAKIERHAAAEAPVLPPDAPPAPAFSDEIAPTPLSPGDSSDSVSFADLGGGQDRESYYRGIYDEFVETKGACGEATEGFTYEKFAKKLRKQSDTLMARPEVTDVQFSVYVKDGKAALRAKVIKS</sequence>
<accession>A0A2S9YK39</accession>
<dbReference type="AlphaFoldDB" id="A0A2S9YK39"/>
<comment type="caution">
    <text evidence="3">The sequence shown here is derived from an EMBL/GenBank/DDBJ whole genome shotgun (WGS) entry which is preliminary data.</text>
</comment>
<feature type="region of interest" description="Disordered" evidence="1">
    <location>
        <begin position="458"/>
        <end position="493"/>
    </location>
</feature>
<name>A0A2S9YK39_9BACT</name>
<dbReference type="NCBIfam" id="NF041621">
    <property type="entry name" value="MXAN_5187_C_dom"/>
    <property type="match status" value="1"/>
</dbReference>
<evidence type="ECO:0000313" key="4">
    <source>
        <dbReference type="Proteomes" id="UP000237968"/>
    </source>
</evidence>